<accession>R0FKB5</accession>
<dbReference type="AlphaFoldDB" id="R0FKB5"/>
<dbReference type="EMBL" id="KB870810">
    <property type="protein sequence ID" value="EOA22922.1"/>
    <property type="molecule type" value="Genomic_DNA"/>
</dbReference>
<reference evidence="2" key="1">
    <citation type="journal article" date="2013" name="Nat. Genet.">
        <title>The Capsella rubella genome and the genomic consequences of rapid mating system evolution.</title>
        <authorList>
            <person name="Slotte T."/>
            <person name="Hazzouri K.M."/>
            <person name="Agren J.A."/>
            <person name="Koenig D."/>
            <person name="Maumus F."/>
            <person name="Guo Y.L."/>
            <person name="Steige K."/>
            <person name="Platts A.E."/>
            <person name="Escobar J.S."/>
            <person name="Newman L.K."/>
            <person name="Wang W."/>
            <person name="Mandakova T."/>
            <person name="Vello E."/>
            <person name="Smith L.M."/>
            <person name="Henz S.R."/>
            <person name="Steffen J."/>
            <person name="Takuno S."/>
            <person name="Brandvain Y."/>
            <person name="Coop G."/>
            <person name="Andolfatto P."/>
            <person name="Hu T.T."/>
            <person name="Blanchette M."/>
            <person name="Clark R.M."/>
            <person name="Quesneville H."/>
            <person name="Nordborg M."/>
            <person name="Gaut B.S."/>
            <person name="Lysak M.A."/>
            <person name="Jenkins J."/>
            <person name="Grimwood J."/>
            <person name="Chapman J."/>
            <person name="Prochnik S."/>
            <person name="Shu S."/>
            <person name="Rokhsar D."/>
            <person name="Schmutz J."/>
            <person name="Weigel D."/>
            <person name="Wright S.I."/>
        </authorList>
    </citation>
    <scope>NUCLEOTIDE SEQUENCE [LARGE SCALE GENOMIC DNA]</scope>
    <source>
        <strain evidence="2">cv. Monte Gargano</strain>
    </source>
</reference>
<protein>
    <submittedName>
        <fullName evidence="1">Uncharacterized protein</fullName>
    </submittedName>
</protein>
<evidence type="ECO:0000313" key="2">
    <source>
        <dbReference type="Proteomes" id="UP000029121"/>
    </source>
</evidence>
<evidence type="ECO:0000313" key="1">
    <source>
        <dbReference type="EMBL" id="EOA22922.1"/>
    </source>
</evidence>
<proteinExistence type="predicted"/>
<dbReference type="Proteomes" id="UP000029121">
    <property type="component" value="Unassembled WGS sequence"/>
</dbReference>
<name>R0FKB5_9BRAS</name>
<organism evidence="1 2">
    <name type="scientific">Capsella rubella</name>
    <dbReference type="NCBI Taxonomy" id="81985"/>
    <lineage>
        <taxon>Eukaryota</taxon>
        <taxon>Viridiplantae</taxon>
        <taxon>Streptophyta</taxon>
        <taxon>Embryophyta</taxon>
        <taxon>Tracheophyta</taxon>
        <taxon>Spermatophyta</taxon>
        <taxon>Magnoliopsida</taxon>
        <taxon>eudicotyledons</taxon>
        <taxon>Gunneridae</taxon>
        <taxon>Pentapetalae</taxon>
        <taxon>rosids</taxon>
        <taxon>malvids</taxon>
        <taxon>Brassicales</taxon>
        <taxon>Brassicaceae</taxon>
        <taxon>Camelineae</taxon>
        <taxon>Capsella</taxon>
    </lineage>
</organism>
<keyword evidence="2" id="KW-1185">Reference proteome</keyword>
<gene>
    <name evidence="1" type="ORF">CARUB_v10003656mg</name>
</gene>
<sequence>MVDSRLISSEPFSVLYYDLYSESIRRVEVEGIADDEFRRVHGIEIYRHRFMISSNKFGTESSIYGTKLCLKPKSRVAT</sequence>